<feature type="non-terminal residue" evidence="2">
    <location>
        <position position="64"/>
    </location>
</feature>
<dbReference type="Proteomes" id="UP001295444">
    <property type="component" value="Chromosome 04"/>
</dbReference>
<accession>A0AAD1S192</accession>
<sequence>TVKQSPDRRVQTNGAGESDISHPHANLLDYVGIRCRPFPRTRSYDNQLDSYNSSRFMPERLLSL</sequence>
<proteinExistence type="predicted"/>
<name>A0AAD1S192_PELCU</name>
<feature type="non-terminal residue" evidence="2">
    <location>
        <position position="1"/>
    </location>
</feature>
<feature type="compositionally biased region" description="Basic and acidic residues" evidence="1">
    <location>
        <begin position="1"/>
        <end position="10"/>
    </location>
</feature>
<gene>
    <name evidence="2" type="ORF">PECUL_23A045040</name>
</gene>
<dbReference type="AlphaFoldDB" id="A0AAD1S192"/>
<feature type="region of interest" description="Disordered" evidence="1">
    <location>
        <begin position="1"/>
        <end position="22"/>
    </location>
</feature>
<dbReference type="EMBL" id="OW240915">
    <property type="protein sequence ID" value="CAH2285460.1"/>
    <property type="molecule type" value="Genomic_DNA"/>
</dbReference>
<organism evidence="2 3">
    <name type="scientific">Pelobates cultripes</name>
    <name type="common">Western spadefoot toad</name>
    <dbReference type="NCBI Taxonomy" id="61616"/>
    <lineage>
        <taxon>Eukaryota</taxon>
        <taxon>Metazoa</taxon>
        <taxon>Chordata</taxon>
        <taxon>Craniata</taxon>
        <taxon>Vertebrata</taxon>
        <taxon>Euteleostomi</taxon>
        <taxon>Amphibia</taxon>
        <taxon>Batrachia</taxon>
        <taxon>Anura</taxon>
        <taxon>Pelobatoidea</taxon>
        <taxon>Pelobatidae</taxon>
        <taxon>Pelobates</taxon>
    </lineage>
</organism>
<evidence type="ECO:0000256" key="1">
    <source>
        <dbReference type="SAM" id="MobiDB-lite"/>
    </source>
</evidence>
<evidence type="ECO:0000313" key="2">
    <source>
        <dbReference type="EMBL" id="CAH2285460.1"/>
    </source>
</evidence>
<evidence type="ECO:0000313" key="3">
    <source>
        <dbReference type="Proteomes" id="UP001295444"/>
    </source>
</evidence>
<protein>
    <submittedName>
        <fullName evidence="2">Uncharacterized protein</fullName>
    </submittedName>
</protein>
<keyword evidence="3" id="KW-1185">Reference proteome</keyword>
<reference evidence="2" key="1">
    <citation type="submission" date="2022-03" db="EMBL/GenBank/DDBJ databases">
        <authorList>
            <person name="Alioto T."/>
            <person name="Alioto T."/>
            <person name="Gomez Garrido J."/>
        </authorList>
    </citation>
    <scope>NUCLEOTIDE SEQUENCE</scope>
</reference>